<evidence type="ECO:0000313" key="10">
    <source>
        <dbReference type="EMBL" id="PAA75500.1"/>
    </source>
</evidence>
<feature type="compositionally biased region" description="Low complexity" evidence="7">
    <location>
        <begin position="90"/>
        <end position="106"/>
    </location>
</feature>
<feature type="compositionally biased region" description="Acidic residues" evidence="7">
    <location>
        <begin position="54"/>
        <end position="66"/>
    </location>
</feature>
<dbReference type="Pfam" id="PF00932">
    <property type="entry name" value="LTD"/>
    <property type="match status" value="1"/>
</dbReference>
<feature type="domain" description="IF rod" evidence="9">
    <location>
        <begin position="123"/>
        <end position="505"/>
    </location>
</feature>
<feature type="non-terminal residue" evidence="10">
    <location>
        <position position="1"/>
    </location>
</feature>
<dbReference type="GO" id="GO:0005200">
    <property type="term" value="F:structural constituent of cytoskeleton"/>
    <property type="evidence" value="ECO:0007669"/>
    <property type="project" value="TreeGrafter"/>
</dbReference>
<dbReference type="Proteomes" id="UP000215902">
    <property type="component" value="Unassembled WGS sequence"/>
</dbReference>
<dbReference type="PROSITE" id="PS00226">
    <property type="entry name" value="IF_ROD_1"/>
    <property type="match status" value="1"/>
</dbReference>
<accession>A0A267FNW1</accession>
<evidence type="ECO:0000259" key="9">
    <source>
        <dbReference type="PROSITE" id="PS51842"/>
    </source>
</evidence>
<dbReference type="GO" id="GO:0005882">
    <property type="term" value="C:intermediate filament"/>
    <property type="evidence" value="ECO:0007669"/>
    <property type="project" value="UniProtKB-KW"/>
</dbReference>
<dbReference type="GO" id="GO:0007097">
    <property type="term" value="P:nuclear migration"/>
    <property type="evidence" value="ECO:0007669"/>
    <property type="project" value="TreeGrafter"/>
</dbReference>
<dbReference type="AlphaFoldDB" id="A0A267FNW1"/>
<dbReference type="EMBL" id="NIVC01000881">
    <property type="protein sequence ID" value="PAA75500.1"/>
    <property type="molecule type" value="Genomic_DNA"/>
</dbReference>
<reference evidence="10 11" key="1">
    <citation type="submission" date="2017-06" db="EMBL/GenBank/DDBJ databases">
        <title>A platform for efficient transgenesis in Macrostomum lignano, a flatworm model organism for stem cell research.</title>
        <authorList>
            <person name="Berezikov E."/>
        </authorList>
    </citation>
    <scope>NUCLEOTIDE SEQUENCE [LARGE SCALE GENOMIC DNA]</scope>
    <source>
        <strain evidence="10">DV1</strain>
        <tissue evidence="10">Whole organism</tissue>
    </source>
</reference>
<evidence type="ECO:0008006" key="12">
    <source>
        <dbReference type="Google" id="ProtNLM"/>
    </source>
</evidence>
<keyword evidence="4" id="KW-0539">Nucleus</keyword>
<keyword evidence="11" id="KW-1185">Reference proteome</keyword>
<comment type="similarity">
    <text evidence="5">Belongs to the intermediate filament family.</text>
</comment>
<dbReference type="OrthoDB" id="102442at2759"/>
<gene>
    <name evidence="10" type="ORF">BOX15_Mlig006649g1</name>
</gene>
<sequence length="674" mass="76613">LSSNRLKAEMSTKQTGKTRKSERGKAAETSKQQKQAESIVTEAEEIVSEQQQGEFEENIEQQEEQEQQQQEASTVVTTVTNKVTSLLTGTPITAAAASSSSSSVGGSRHRRSRSPLAISREQEKEELAHLNTKLACYIEFVRSQQQSAETVRRQYESLSESANQEFSQSTGLYEREIGGLRQQLDRLAGERADLQLALDKANAERAQAEKRAAALEKSLKDQQRDLDRAAEAEAEASDLRAEAARLRDRVAALEAAAAAGAKEAAALRKAQIAAERAERENQRLQSELQDSLAQLRTFRDQLETEVKLKTELENRLQTAKEEAAFRDSLLKEERSRFQERSVVIEEVTRSQEAEFESRLCEELRRARLEADQSAAEFRLNLEATFKAKMDELRSSSDKYSQDARSSREELLELRRRLNDSELALEKALKEAELLRASQSRLEEALRRERENFEQQLEFLREEERKNRERLAEQLEEYNILLTSKLALDQEILAYRQLLEEEQRRTNYSPHRHGAKRRRLGSGDEFDEEFERRYSASQEQRGPMQLAEIDSDGQFVRLRNTGETEVGLGGWTLRCSADDGARRFEYRFPAKTAAPAMAEITVWSSDSGKTAKPPLEFVSKSTGLGQANSYDGTLLDSRGQEVAWRKLRADFQRQILTGKRRLRAGESGDQRCSIM</sequence>
<evidence type="ECO:0000256" key="2">
    <source>
        <dbReference type="ARBA" id="ARBA00022754"/>
    </source>
</evidence>
<dbReference type="PROSITE" id="PS51841">
    <property type="entry name" value="LTD"/>
    <property type="match status" value="1"/>
</dbReference>
<evidence type="ECO:0000256" key="4">
    <source>
        <dbReference type="ARBA" id="ARBA00023242"/>
    </source>
</evidence>
<dbReference type="PANTHER" id="PTHR45721">
    <property type="entry name" value="LAMIN DM0-RELATED"/>
    <property type="match status" value="1"/>
</dbReference>
<evidence type="ECO:0000256" key="5">
    <source>
        <dbReference type="RuleBase" id="RU000685"/>
    </source>
</evidence>
<comment type="caution">
    <text evidence="10">The sequence shown here is derived from an EMBL/GenBank/DDBJ whole genome shotgun (WGS) entry which is preliminary data.</text>
</comment>
<proteinExistence type="inferred from homology"/>
<dbReference type="PROSITE" id="PS51842">
    <property type="entry name" value="IF_ROD_2"/>
    <property type="match status" value="1"/>
</dbReference>
<dbReference type="InterPro" id="IPR039008">
    <property type="entry name" value="IF_rod_dom"/>
</dbReference>
<organism evidence="10 11">
    <name type="scientific">Macrostomum lignano</name>
    <dbReference type="NCBI Taxonomy" id="282301"/>
    <lineage>
        <taxon>Eukaryota</taxon>
        <taxon>Metazoa</taxon>
        <taxon>Spiralia</taxon>
        <taxon>Lophotrochozoa</taxon>
        <taxon>Platyhelminthes</taxon>
        <taxon>Rhabditophora</taxon>
        <taxon>Macrostomorpha</taxon>
        <taxon>Macrostomida</taxon>
        <taxon>Macrostomidae</taxon>
        <taxon>Macrostomum</taxon>
    </lineage>
</organism>
<dbReference type="Pfam" id="PF00038">
    <property type="entry name" value="Filament"/>
    <property type="match status" value="1"/>
</dbReference>
<feature type="region of interest" description="Disordered" evidence="7">
    <location>
        <begin position="90"/>
        <end position="120"/>
    </location>
</feature>
<feature type="domain" description="LTD" evidence="8">
    <location>
        <begin position="534"/>
        <end position="648"/>
    </location>
</feature>
<feature type="coiled-coil region" evidence="6">
    <location>
        <begin position="184"/>
        <end position="322"/>
    </location>
</feature>
<feature type="compositionally biased region" description="Basic residues" evidence="7">
    <location>
        <begin position="509"/>
        <end position="519"/>
    </location>
</feature>
<dbReference type="STRING" id="282301.A0A267FNW1"/>
<evidence type="ECO:0000256" key="7">
    <source>
        <dbReference type="SAM" id="MobiDB-lite"/>
    </source>
</evidence>
<dbReference type="Gene3D" id="1.20.5.1160">
    <property type="entry name" value="Vasodilator-stimulated phosphoprotein"/>
    <property type="match status" value="1"/>
</dbReference>
<feature type="region of interest" description="Disordered" evidence="7">
    <location>
        <begin position="1"/>
        <end position="75"/>
    </location>
</feature>
<protein>
    <recommendedName>
        <fullName evidence="12">LTD domain-containing protein</fullName>
    </recommendedName>
</protein>
<feature type="compositionally biased region" description="Basic and acidic residues" evidence="7">
    <location>
        <begin position="1"/>
        <end position="10"/>
    </location>
</feature>
<dbReference type="SMART" id="SM01391">
    <property type="entry name" value="Filament"/>
    <property type="match status" value="1"/>
</dbReference>
<evidence type="ECO:0000256" key="1">
    <source>
        <dbReference type="ARBA" id="ARBA00004123"/>
    </source>
</evidence>
<evidence type="ECO:0000313" key="11">
    <source>
        <dbReference type="Proteomes" id="UP000215902"/>
    </source>
</evidence>
<dbReference type="InterPro" id="IPR001322">
    <property type="entry name" value="Lamin_tail_dom"/>
</dbReference>
<dbReference type="Gene3D" id="1.20.5.170">
    <property type="match status" value="1"/>
</dbReference>
<dbReference type="InterPro" id="IPR036415">
    <property type="entry name" value="Lamin_tail_dom_sf"/>
</dbReference>
<dbReference type="GO" id="GO:0031507">
    <property type="term" value="P:heterochromatin formation"/>
    <property type="evidence" value="ECO:0007669"/>
    <property type="project" value="TreeGrafter"/>
</dbReference>
<dbReference type="GO" id="GO:0006998">
    <property type="term" value="P:nuclear envelope organization"/>
    <property type="evidence" value="ECO:0007669"/>
    <property type="project" value="TreeGrafter"/>
</dbReference>
<feature type="region of interest" description="Disordered" evidence="7">
    <location>
        <begin position="503"/>
        <end position="527"/>
    </location>
</feature>
<dbReference type="Gene3D" id="1.20.5.500">
    <property type="entry name" value="Single helix bin"/>
    <property type="match status" value="1"/>
</dbReference>
<dbReference type="PANTHER" id="PTHR45721:SF11">
    <property type="entry name" value="LAMIN DM0-RELATED"/>
    <property type="match status" value="1"/>
</dbReference>
<comment type="subcellular location">
    <subcellularLocation>
        <location evidence="1">Nucleus</location>
    </subcellularLocation>
</comment>
<dbReference type="SUPFAM" id="SSF74853">
    <property type="entry name" value="Lamin A/C globular tail domain"/>
    <property type="match status" value="1"/>
</dbReference>
<keyword evidence="3 6" id="KW-0175">Coiled coil</keyword>
<dbReference type="GO" id="GO:0090435">
    <property type="term" value="P:protein localization to nuclear envelope"/>
    <property type="evidence" value="ECO:0007669"/>
    <property type="project" value="TreeGrafter"/>
</dbReference>
<feature type="compositionally biased region" description="Polar residues" evidence="7">
    <location>
        <begin position="29"/>
        <end position="38"/>
    </location>
</feature>
<dbReference type="GO" id="GO:0051664">
    <property type="term" value="P:nuclear pore localization"/>
    <property type="evidence" value="ECO:0007669"/>
    <property type="project" value="TreeGrafter"/>
</dbReference>
<evidence type="ECO:0000259" key="8">
    <source>
        <dbReference type="PROSITE" id="PS51841"/>
    </source>
</evidence>
<dbReference type="SUPFAM" id="SSF64593">
    <property type="entry name" value="Intermediate filament protein, coiled coil region"/>
    <property type="match status" value="1"/>
</dbReference>
<keyword evidence="2 5" id="KW-0403">Intermediate filament</keyword>
<dbReference type="Gene3D" id="2.60.40.1260">
    <property type="entry name" value="Lamin Tail domain"/>
    <property type="match status" value="1"/>
</dbReference>
<dbReference type="GO" id="GO:0005652">
    <property type="term" value="C:nuclear lamina"/>
    <property type="evidence" value="ECO:0007669"/>
    <property type="project" value="TreeGrafter"/>
</dbReference>
<evidence type="ECO:0000256" key="3">
    <source>
        <dbReference type="ARBA" id="ARBA00023054"/>
    </source>
</evidence>
<name>A0A267FNW1_9PLAT</name>
<feature type="compositionally biased region" description="Basic and acidic residues" evidence="7">
    <location>
        <begin position="19"/>
        <end position="28"/>
    </location>
</feature>
<dbReference type="InterPro" id="IPR018039">
    <property type="entry name" value="IF_conserved"/>
</dbReference>
<evidence type="ECO:0000256" key="6">
    <source>
        <dbReference type="SAM" id="Coils"/>
    </source>
</evidence>